<dbReference type="InterPro" id="IPR044135">
    <property type="entry name" value="Met-tRNA-FMT_C"/>
</dbReference>
<comment type="function">
    <text evidence="5">Attaches a formyl group to the free amino group of methionyl-tRNA(fMet). The formyl group appears to play a dual role in the initiator identity of N-formylmethionyl-tRNA by promoting its recognition by IF2 and preventing the misappropriation of this tRNA by the elongation apparatus.</text>
</comment>
<dbReference type="InterPro" id="IPR005794">
    <property type="entry name" value="Fmt"/>
</dbReference>
<dbReference type="GO" id="GO:0004479">
    <property type="term" value="F:methionyl-tRNA formyltransferase activity"/>
    <property type="evidence" value="ECO:0007669"/>
    <property type="project" value="UniProtKB-UniRule"/>
</dbReference>
<dbReference type="InterPro" id="IPR011034">
    <property type="entry name" value="Formyl_transferase-like_C_sf"/>
</dbReference>
<dbReference type="Pfam" id="PF00551">
    <property type="entry name" value="Formyl_trans_N"/>
    <property type="match status" value="1"/>
</dbReference>
<dbReference type="Pfam" id="PF02911">
    <property type="entry name" value="Formyl_trans_C"/>
    <property type="match status" value="1"/>
</dbReference>
<dbReference type="InterPro" id="IPR005793">
    <property type="entry name" value="Formyl_trans_C"/>
</dbReference>
<evidence type="ECO:0000256" key="4">
    <source>
        <dbReference type="ARBA" id="ARBA00022917"/>
    </source>
</evidence>
<keyword evidence="3 5" id="KW-0808">Transferase</keyword>
<dbReference type="CDD" id="cd08646">
    <property type="entry name" value="FMT_core_Met-tRNA-FMT_N"/>
    <property type="match status" value="1"/>
</dbReference>
<dbReference type="EMBL" id="JAFLCK010000015">
    <property type="protein sequence ID" value="MBN8661002.1"/>
    <property type="molecule type" value="Genomic_DNA"/>
</dbReference>
<name>A0A8J7PGL8_9BACT</name>
<feature type="domain" description="Formyl transferase N-terminal" evidence="6">
    <location>
        <begin position="3"/>
        <end position="183"/>
    </location>
</feature>
<evidence type="ECO:0000256" key="3">
    <source>
        <dbReference type="ARBA" id="ARBA00022679"/>
    </source>
</evidence>
<evidence type="ECO:0000259" key="6">
    <source>
        <dbReference type="Pfam" id="PF00551"/>
    </source>
</evidence>
<dbReference type="Proteomes" id="UP000664277">
    <property type="component" value="Unassembled WGS sequence"/>
</dbReference>
<comment type="similarity">
    <text evidence="1 5">Belongs to the Fmt family.</text>
</comment>
<keyword evidence="4 5" id="KW-0648">Protein biosynthesis</keyword>
<comment type="catalytic activity">
    <reaction evidence="5">
        <text>L-methionyl-tRNA(fMet) + (6R)-10-formyltetrahydrofolate = N-formyl-L-methionyl-tRNA(fMet) + (6S)-5,6,7,8-tetrahydrofolate + H(+)</text>
        <dbReference type="Rhea" id="RHEA:24380"/>
        <dbReference type="Rhea" id="RHEA-COMP:9952"/>
        <dbReference type="Rhea" id="RHEA-COMP:9953"/>
        <dbReference type="ChEBI" id="CHEBI:15378"/>
        <dbReference type="ChEBI" id="CHEBI:57453"/>
        <dbReference type="ChEBI" id="CHEBI:78530"/>
        <dbReference type="ChEBI" id="CHEBI:78844"/>
        <dbReference type="ChEBI" id="CHEBI:195366"/>
        <dbReference type="EC" id="2.1.2.9"/>
    </reaction>
</comment>
<dbReference type="GO" id="GO:0005829">
    <property type="term" value="C:cytosol"/>
    <property type="evidence" value="ECO:0007669"/>
    <property type="project" value="TreeGrafter"/>
</dbReference>
<dbReference type="InterPro" id="IPR002376">
    <property type="entry name" value="Formyl_transf_N"/>
</dbReference>
<gene>
    <name evidence="5" type="primary">fmt</name>
    <name evidence="8" type="ORF">J0M35_11590</name>
</gene>
<protein>
    <recommendedName>
        <fullName evidence="2 5">Methionyl-tRNA formyltransferase</fullName>
        <ecNumber evidence="2 5">2.1.2.9</ecNumber>
    </recommendedName>
</protein>
<evidence type="ECO:0000313" key="9">
    <source>
        <dbReference type="Proteomes" id="UP000664277"/>
    </source>
</evidence>
<dbReference type="HAMAP" id="MF_00182">
    <property type="entry name" value="Formyl_trans"/>
    <property type="match status" value="1"/>
</dbReference>
<dbReference type="AlphaFoldDB" id="A0A8J7PGL8"/>
<dbReference type="SUPFAM" id="SSF50486">
    <property type="entry name" value="FMT C-terminal domain-like"/>
    <property type="match status" value="1"/>
</dbReference>
<evidence type="ECO:0000259" key="7">
    <source>
        <dbReference type="Pfam" id="PF02911"/>
    </source>
</evidence>
<feature type="domain" description="Formyl transferase C-terminal" evidence="7">
    <location>
        <begin position="208"/>
        <end position="309"/>
    </location>
</feature>
<dbReference type="NCBIfam" id="TIGR00460">
    <property type="entry name" value="fmt"/>
    <property type="match status" value="1"/>
</dbReference>
<evidence type="ECO:0000313" key="8">
    <source>
        <dbReference type="EMBL" id="MBN8661002.1"/>
    </source>
</evidence>
<feature type="binding site" evidence="5">
    <location>
        <begin position="113"/>
        <end position="116"/>
    </location>
    <ligand>
        <name>(6S)-5,6,7,8-tetrahydrofolate</name>
        <dbReference type="ChEBI" id="CHEBI:57453"/>
    </ligand>
</feature>
<dbReference type="SUPFAM" id="SSF53328">
    <property type="entry name" value="Formyltransferase"/>
    <property type="match status" value="1"/>
</dbReference>
<proteinExistence type="inferred from homology"/>
<dbReference type="CDD" id="cd08704">
    <property type="entry name" value="Met_tRNA_FMT_C"/>
    <property type="match status" value="1"/>
</dbReference>
<evidence type="ECO:0000256" key="2">
    <source>
        <dbReference type="ARBA" id="ARBA00012261"/>
    </source>
</evidence>
<dbReference type="PANTHER" id="PTHR11138:SF5">
    <property type="entry name" value="METHIONYL-TRNA FORMYLTRANSFERASE, MITOCHONDRIAL"/>
    <property type="match status" value="1"/>
</dbReference>
<evidence type="ECO:0000256" key="1">
    <source>
        <dbReference type="ARBA" id="ARBA00010699"/>
    </source>
</evidence>
<organism evidence="8 9">
    <name type="scientific">Candidatus Obscuribacter phosphatis</name>
    <dbReference type="NCBI Taxonomy" id="1906157"/>
    <lineage>
        <taxon>Bacteria</taxon>
        <taxon>Bacillati</taxon>
        <taxon>Candidatus Melainabacteria</taxon>
        <taxon>Candidatus Obscuribacterales</taxon>
        <taxon>Candidatus Obscuribacteraceae</taxon>
        <taxon>Candidatus Obscuribacter</taxon>
    </lineage>
</organism>
<dbReference type="Gene3D" id="3.40.50.12230">
    <property type="match status" value="1"/>
</dbReference>
<reference evidence="8" key="1">
    <citation type="submission" date="2021-02" db="EMBL/GenBank/DDBJ databases">
        <title>Genome-Resolved Metagenomics of a Microbial Community Performing Photosynthetic Biological Nutrient Removal.</title>
        <authorList>
            <person name="Mcdaniel E.A."/>
        </authorList>
    </citation>
    <scope>NUCLEOTIDE SEQUENCE</scope>
    <source>
        <strain evidence="8">UWPOB_OBS1</strain>
    </source>
</reference>
<comment type="caution">
    <text evidence="8">The sequence shown here is derived from an EMBL/GenBank/DDBJ whole genome shotgun (WGS) entry which is preliminary data.</text>
</comment>
<sequence>MLKIIYLGTPEFAVPCLQALLEDKDSYEVLAVVAQPDRPKGRGNKLTAPPTKVLAEAHGIPVFQPEKLAKAPEIVQAMRDLKPDLLVMVAFGQILKQEVLDLAPHGVINVHGSLLPKLRGAAPINWSIINGDTTTGVTTMFTELGVDTGPMLLKAEIEISPDMTAEELSQEMSKVGAKTLIATLRELQAGTLVAHKQDDAAVTFAPILSKEMGKLDFSKSAETMHNLVRGLKPWPGTYTRFRGKGLKILQTKLCPKETSLPQTKGKADGTLFVSDKHLYVVCAGEALEILSLQPESRAAQTAQAFLTGAHLTEEDRLG</sequence>
<dbReference type="PANTHER" id="PTHR11138">
    <property type="entry name" value="METHIONYL-TRNA FORMYLTRANSFERASE"/>
    <property type="match status" value="1"/>
</dbReference>
<dbReference type="InterPro" id="IPR041711">
    <property type="entry name" value="Met-tRNA-FMT_N"/>
</dbReference>
<dbReference type="InterPro" id="IPR036477">
    <property type="entry name" value="Formyl_transf_N_sf"/>
</dbReference>
<dbReference type="EC" id="2.1.2.9" evidence="2 5"/>
<evidence type="ECO:0000256" key="5">
    <source>
        <dbReference type="HAMAP-Rule" id="MF_00182"/>
    </source>
</evidence>
<accession>A0A8J7PGL8</accession>